<dbReference type="AlphaFoldDB" id="A0A853ZMD1"/>
<evidence type="ECO:0000256" key="2">
    <source>
        <dbReference type="ARBA" id="ARBA00022840"/>
    </source>
</evidence>
<reference evidence="3 4" key="1">
    <citation type="submission" date="2016-11" db="EMBL/GenBank/DDBJ databases">
        <title>Draft genome of Pseudomonas versuta A4R1.12.</title>
        <authorList>
            <person name="See-Too W.-S."/>
        </authorList>
    </citation>
    <scope>NUCLEOTIDE SEQUENCE [LARGE SCALE GENOMIC DNA]</scope>
    <source>
        <strain evidence="3 4">A4R1.12</strain>
    </source>
</reference>
<dbReference type="InterPro" id="IPR027417">
    <property type="entry name" value="P-loop_NTPase"/>
</dbReference>
<evidence type="ECO:0000256" key="1">
    <source>
        <dbReference type="ARBA" id="ARBA00022741"/>
    </source>
</evidence>
<dbReference type="InterPro" id="IPR033875">
    <property type="entry name" value="FlhG"/>
</dbReference>
<dbReference type="GO" id="GO:0051782">
    <property type="term" value="P:negative regulation of cell division"/>
    <property type="evidence" value="ECO:0007669"/>
    <property type="project" value="TreeGrafter"/>
</dbReference>
<evidence type="ECO:0000313" key="4">
    <source>
        <dbReference type="Proteomes" id="UP000185990"/>
    </source>
</evidence>
<dbReference type="GO" id="GO:0016887">
    <property type="term" value="F:ATP hydrolysis activity"/>
    <property type="evidence" value="ECO:0007669"/>
    <property type="project" value="TreeGrafter"/>
</dbReference>
<dbReference type="FunFam" id="3.40.50.300:FF:000158">
    <property type="entry name" value="Site-determining protein"/>
    <property type="match status" value="1"/>
</dbReference>
<sequence length="273" mass="29501">MERGHCVQVIAVTSGKGGVGKTVVAINLSLALAELGKRVVLLEADLGLSNIAILLGLTPQYTLADLIEGRCELSDVLIRGPGGVIIAHAASGIPNLAYLSPAQYAGLINVFRDIADTLDVLVIDTASGIGESVVSFVRAAQEVLLVVCDEPASIIDAYALIKLLNRDYGISRFRVLASMLHNPLDGQRLYAKLIKLTDNFLNVTLQYAGAIPYDQDMRTAALQQRAVYRSFPRSKSAKAFRTLAKNIGTWPMPSSPRGHIEFFIEGLINNSRR</sequence>
<dbReference type="RefSeq" id="WP_073510234.1">
    <property type="nucleotide sequence ID" value="NZ_MPJD01000032.1"/>
</dbReference>
<dbReference type="GO" id="GO:0005829">
    <property type="term" value="C:cytosol"/>
    <property type="evidence" value="ECO:0007669"/>
    <property type="project" value="TreeGrafter"/>
</dbReference>
<dbReference type="GO" id="GO:0009898">
    <property type="term" value="C:cytoplasmic side of plasma membrane"/>
    <property type="evidence" value="ECO:0007669"/>
    <property type="project" value="TreeGrafter"/>
</dbReference>
<protein>
    <submittedName>
        <fullName evidence="3">Cobyrinic acid a,c-diamide synthase</fullName>
    </submittedName>
</protein>
<name>A0A853ZMD1_9PSED</name>
<organism evidence="3 4">
    <name type="scientific">Pseudomonas versuta</name>
    <dbReference type="NCBI Taxonomy" id="1788301"/>
    <lineage>
        <taxon>Bacteria</taxon>
        <taxon>Pseudomonadati</taxon>
        <taxon>Pseudomonadota</taxon>
        <taxon>Gammaproteobacteria</taxon>
        <taxon>Pseudomonadales</taxon>
        <taxon>Pseudomonadaceae</taxon>
        <taxon>Pseudomonas</taxon>
    </lineage>
</organism>
<dbReference type="PIRSF" id="PIRSF003092">
    <property type="entry name" value="MinD"/>
    <property type="match status" value="1"/>
</dbReference>
<gene>
    <name evidence="3" type="ORF">BOH74_18350</name>
</gene>
<dbReference type="InterPro" id="IPR033756">
    <property type="entry name" value="YlxH/NBP35"/>
</dbReference>
<dbReference type="InterPro" id="IPR050625">
    <property type="entry name" value="ParA/MinD_ATPase"/>
</dbReference>
<dbReference type="EMBL" id="MPJD01000032">
    <property type="protein sequence ID" value="OKA19345.1"/>
    <property type="molecule type" value="Genomic_DNA"/>
</dbReference>
<comment type="caution">
    <text evidence="3">The sequence shown here is derived from an EMBL/GenBank/DDBJ whole genome shotgun (WGS) entry which is preliminary data.</text>
</comment>
<proteinExistence type="predicted"/>
<dbReference type="GO" id="GO:0005524">
    <property type="term" value="F:ATP binding"/>
    <property type="evidence" value="ECO:0007669"/>
    <property type="project" value="UniProtKB-KW"/>
</dbReference>
<keyword evidence="1" id="KW-0547">Nucleotide-binding</keyword>
<dbReference type="PANTHER" id="PTHR43384:SF4">
    <property type="entry name" value="CELLULOSE BIOSYNTHESIS PROTEIN BCSQ-RELATED"/>
    <property type="match status" value="1"/>
</dbReference>
<keyword evidence="2" id="KW-0067">ATP-binding</keyword>
<dbReference type="Proteomes" id="UP000185990">
    <property type="component" value="Unassembled WGS sequence"/>
</dbReference>
<dbReference type="Pfam" id="PF10609">
    <property type="entry name" value="ParA"/>
    <property type="match status" value="1"/>
</dbReference>
<dbReference type="Gene3D" id="3.40.50.300">
    <property type="entry name" value="P-loop containing nucleotide triphosphate hydrolases"/>
    <property type="match status" value="1"/>
</dbReference>
<evidence type="ECO:0000313" key="3">
    <source>
        <dbReference type="EMBL" id="OKA19345.1"/>
    </source>
</evidence>
<dbReference type="CDD" id="cd02038">
    <property type="entry name" value="FlhG-like"/>
    <property type="match status" value="1"/>
</dbReference>
<dbReference type="SUPFAM" id="SSF52540">
    <property type="entry name" value="P-loop containing nucleoside triphosphate hydrolases"/>
    <property type="match status" value="1"/>
</dbReference>
<dbReference type="InterPro" id="IPR025501">
    <property type="entry name" value="MinD_FleN"/>
</dbReference>
<accession>A0A853ZMD1</accession>
<dbReference type="PANTHER" id="PTHR43384">
    <property type="entry name" value="SEPTUM SITE-DETERMINING PROTEIN MIND HOMOLOG, CHLOROPLASTIC-RELATED"/>
    <property type="match status" value="1"/>
</dbReference>